<dbReference type="GO" id="GO:0008962">
    <property type="term" value="F:phosphatidylglycerophosphatase activity"/>
    <property type="evidence" value="ECO:0007669"/>
    <property type="project" value="UniProtKB-EC"/>
</dbReference>
<accession>A0A212T8S0</accession>
<feature type="domain" description="YutG/PgpA" evidence="3">
    <location>
        <begin position="18"/>
        <end position="134"/>
    </location>
</feature>
<feature type="transmembrane region" description="Helical" evidence="2">
    <location>
        <begin position="20"/>
        <end position="46"/>
    </location>
</feature>
<keyword evidence="5" id="KW-1185">Reference proteome</keyword>
<evidence type="ECO:0000313" key="4">
    <source>
        <dbReference type="EMBL" id="SNC62422.1"/>
    </source>
</evidence>
<dbReference type="GO" id="GO:0006655">
    <property type="term" value="P:phosphatidylglycerol biosynthetic process"/>
    <property type="evidence" value="ECO:0007669"/>
    <property type="project" value="UniProtKB-UniPathway"/>
</dbReference>
<proteinExistence type="predicted"/>
<keyword evidence="1 2" id="KW-0472">Membrane</keyword>
<dbReference type="EC" id="3.1.3.27" evidence="1"/>
<dbReference type="Pfam" id="PF04608">
    <property type="entry name" value="PgpA"/>
    <property type="match status" value="1"/>
</dbReference>
<keyword evidence="1" id="KW-0442">Lipid degradation</keyword>
<dbReference type="GO" id="GO:0046872">
    <property type="term" value="F:metal ion binding"/>
    <property type="evidence" value="ECO:0007669"/>
    <property type="project" value="UniProtKB-KW"/>
</dbReference>
<comment type="catalytic activity">
    <reaction evidence="1">
        <text>a 1,2-diacyl-sn-glycero-3-phospho-(1'-sn-glycero-3'-phosphate) + H2O = a 1,2-diacyl-sn-glycero-3-phospho-(1'-sn-glycerol) + phosphate</text>
        <dbReference type="Rhea" id="RHEA:33751"/>
        <dbReference type="ChEBI" id="CHEBI:15377"/>
        <dbReference type="ChEBI" id="CHEBI:43474"/>
        <dbReference type="ChEBI" id="CHEBI:60110"/>
        <dbReference type="ChEBI" id="CHEBI:64716"/>
        <dbReference type="EC" id="3.1.3.27"/>
    </reaction>
</comment>
<dbReference type="PANTHER" id="PTHR36305">
    <property type="entry name" value="PHOSPHATIDYLGLYCEROPHOSPHATASE A"/>
    <property type="match status" value="1"/>
</dbReference>
<dbReference type="GO" id="GO:0009395">
    <property type="term" value="P:phospholipid catabolic process"/>
    <property type="evidence" value="ECO:0007669"/>
    <property type="project" value="UniProtKB-KW"/>
</dbReference>
<feature type="transmembrane region" description="Helical" evidence="2">
    <location>
        <begin position="91"/>
        <end position="118"/>
    </location>
</feature>
<dbReference type="SUPFAM" id="SSF101307">
    <property type="entry name" value="YutG-like"/>
    <property type="match status" value="1"/>
</dbReference>
<comment type="subcellular location">
    <subcellularLocation>
        <location evidence="1">Cell inner membrane</location>
        <topology evidence="1">Multi-pass membrane protein</topology>
    </subcellularLocation>
</comment>
<keyword evidence="1" id="KW-0997">Cell inner membrane</keyword>
<dbReference type="PIRSF" id="PIRSF006162">
    <property type="entry name" value="PgpA"/>
    <property type="match status" value="1"/>
</dbReference>
<reference evidence="4 5" key="1">
    <citation type="submission" date="2017-06" db="EMBL/GenBank/DDBJ databases">
        <authorList>
            <person name="Kim H.J."/>
            <person name="Triplett B.A."/>
        </authorList>
    </citation>
    <scope>NUCLEOTIDE SEQUENCE [LARGE SCALE GENOMIC DNA]</scope>
    <source>
        <strain evidence="4 5">MWH-VicM1</strain>
    </source>
</reference>
<keyword evidence="1" id="KW-0443">Lipid metabolism</keyword>
<gene>
    <name evidence="4" type="ORF">SAMN06295916_0674</name>
</gene>
<dbReference type="AlphaFoldDB" id="A0A212T8S0"/>
<evidence type="ECO:0000256" key="1">
    <source>
        <dbReference type="PIRNR" id="PIRNR006162"/>
    </source>
</evidence>
<feature type="transmembrane region" description="Helical" evidence="2">
    <location>
        <begin position="152"/>
        <end position="177"/>
    </location>
</feature>
<evidence type="ECO:0000313" key="5">
    <source>
        <dbReference type="Proteomes" id="UP000197215"/>
    </source>
</evidence>
<comment type="cofactor">
    <cofactor evidence="1">
        <name>Mg(2+)</name>
        <dbReference type="ChEBI" id="CHEBI:18420"/>
    </cofactor>
</comment>
<sequence>MKIIPQSSWIWARPERALAFGFGSGLSIKAPGTVGTLYAWAIYLVLQALLDGHVIAWVIGLGAVAGIWICGKVGEELGVPDHGGIVWDEFIAFWLILFMVMPTDIWGQLGAFLLFRFFDAVKPGPIKSIDRYFKTWQPSVERLDQPKKIPSWVVRGFGVMIDDIAAAVATLFMIAIASRLG</sequence>
<evidence type="ECO:0000259" key="3">
    <source>
        <dbReference type="Pfam" id="PF04608"/>
    </source>
</evidence>
<dbReference type="InterPro" id="IPR036681">
    <property type="entry name" value="PgpA-like_sf"/>
</dbReference>
<dbReference type="CDD" id="cd06971">
    <property type="entry name" value="PgpA"/>
    <property type="match status" value="1"/>
</dbReference>
<keyword evidence="1 2" id="KW-0812">Transmembrane</keyword>
<protein>
    <recommendedName>
        <fullName evidence="1">Phosphatidylglycerophosphatase A</fullName>
        <ecNumber evidence="1">3.1.3.27</ecNumber>
    </recommendedName>
    <alternativeName>
        <fullName evidence="1">Phosphatidylglycerolphosphate phosphatase A</fullName>
    </alternativeName>
</protein>
<dbReference type="PANTHER" id="PTHR36305:SF1">
    <property type="entry name" value="PHOSPHATIDYLGLYCEROPHOSPHATASE A"/>
    <property type="match status" value="1"/>
</dbReference>
<dbReference type="InterPro" id="IPR026037">
    <property type="entry name" value="PgpA"/>
</dbReference>
<keyword evidence="1" id="KW-1003">Cell membrane</keyword>
<feature type="transmembrane region" description="Helical" evidence="2">
    <location>
        <begin position="53"/>
        <end position="71"/>
    </location>
</feature>
<keyword evidence="1" id="KW-0378">Hydrolase</keyword>
<evidence type="ECO:0000256" key="2">
    <source>
        <dbReference type="SAM" id="Phobius"/>
    </source>
</evidence>
<keyword evidence="1" id="KW-0595">Phospholipid degradation</keyword>
<organism evidence="4 5">
    <name type="scientific">Polynucleobacter victoriensis</name>
    <dbReference type="NCBI Taxonomy" id="2049319"/>
    <lineage>
        <taxon>Bacteria</taxon>
        <taxon>Pseudomonadati</taxon>
        <taxon>Pseudomonadota</taxon>
        <taxon>Betaproteobacteria</taxon>
        <taxon>Burkholderiales</taxon>
        <taxon>Burkholderiaceae</taxon>
        <taxon>Polynucleobacter</taxon>
    </lineage>
</organism>
<dbReference type="InterPro" id="IPR007686">
    <property type="entry name" value="YutG/PgpA"/>
</dbReference>
<dbReference type="OrthoDB" id="9804091at2"/>
<dbReference type="UniPathway" id="UPA00084">
    <property type="reaction ID" value="UER00504"/>
</dbReference>
<dbReference type="Proteomes" id="UP000197215">
    <property type="component" value="Unassembled WGS sequence"/>
</dbReference>
<keyword evidence="2" id="KW-1133">Transmembrane helix</keyword>
<comment type="pathway">
    <text evidence="1">Phospholipid metabolism; phosphatidylglycerol biosynthesis; phosphatidylglycerol from CDP-diacylglycerol: step 2/2.</text>
</comment>
<comment type="function">
    <text evidence="1">Lipid phosphatase which dephosphorylates phosphatidylglycerophosphate (PGP) to phosphatidylglycerol (PG).</text>
</comment>
<dbReference type="RefSeq" id="WP_088812556.1">
    <property type="nucleotide sequence ID" value="NZ_FYEX01000001.1"/>
</dbReference>
<keyword evidence="1" id="KW-1208">Phospholipid metabolism</keyword>
<dbReference type="EMBL" id="FYEX01000001">
    <property type="protein sequence ID" value="SNC62422.1"/>
    <property type="molecule type" value="Genomic_DNA"/>
</dbReference>
<name>A0A212T8S0_9BURK</name>
<keyword evidence="1" id="KW-0460">Magnesium</keyword>
<dbReference type="GO" id="GO:0005886">
    <property type="term" value="C:plasma membrane"/>
    <property type="evidence" value="ECO:0007669"/>
    <property type="project" value="UniProtKB-SubCell"/>
</dbReference>
<keyword evidence="1" id="KW-0479">Metal-binding</keyword>